<dbReference type="Gene3D" id="3.40.630.30">
    <property type="match status" value="1"/>
</dbReference>
<reference evidence="4 5" key="1">
    <citation type="submission" date="2016-10" db="EMBL/GenBank/DDBJ databases">
        <authorList>
            <person name="de Groot N.N."/>
        </authorList>
    </citation>
    <scope>NUCLEOTIDE SEQUENCE [LARGE SCALE GENOMIC DNA]</scope>
    <source>
        <strain evidence="4 5">DSM 22274</strain>
    </source>
</reference>
<dbReference type="PROSITE" id="PS51186">
    <property type="entry name" value="GNAT"/>
    <property type="match status" value="1"/>
</dbReference>
<proteinExistence type="predicted"/>
<dbReference type="EMBL" id="FNTV01000002">
    <property type="protein sequence ID" value="SEF11574.1"/>
    <property type="molecule type" value="Genomic_DNA"/>
</dbReference>
<feature type="domain" description="N-acetyltransferase" evidence="3">
    <location>
        <begin position="9"/>
        <end position="171"/>
    </location>
</feature>
<keyword evidence="2" id="KW-0012">Acyltransferase</keyword>
<dbReference type="RefSeq" id="WP_244517048.1">
    <property type="nucleotide sequence ID" value="NZ_FNTV01000002.1"/>
</dbReference>
<gene>
    <name evidence="4" type="ORF">SAMN04489740_4118</name>
</gene>
<dbReference type="SUPFAM" id="SSF55729">
    <property type="entry name" value="Acyl-CoA N-acyltransferases (Nat)"/>
    <property type="match status" value="1"/>
</dbReference>
<evidence type="ECO:0000256" key="1">
    <source>
        <dbReference type="ARBA" id="ARBA00022679"/>
    </source>
</evidence>
<evidence type="ECO:0000259" key="3">
    <source>
        <dbReference type="PROSITE" id="PS51186"/>
    </source>
</evidence>
<protein>
    <submittedName>
        <fullName evidence="4">Phosphinothricin acetyltransferase</fullName>
    </submittedName>
</protein>
<dbReference type="Pfam" id="PF00583">
    <property type="entry name" value="Acetyltransf_1"/>
    <property type="match status" value="1"/>
</dbReference>
<sequence length="171" mass="18817">MTEHGVQGVQIRLMAESDWDAVQGIYAQGIATGNATFEEQVPAKADFLSTRIPELRIVAEDTNGDVVGWAAASPTSTRAAYRGVIEHSVYIDQAQAGRGIATQLLQDLISRAQTNGYWTIQSGIFAENTASRALHTKTGFREIGRRERIAQMTFGPAAGQWRDTFLYELRL</sequence>
<evidence type="ECO:0000313" key="4">
    <source>
        <dbReference type="EMBL" id="SEF11574.1"/>
    </source>
</evidence>
<accession>A0A1H5PDA4</accession>
<organism evidence="4 5">
    <name type="scientific">Arthrobacter alpinus</name>
    <dbReference type="NCBI Taxonomy" id="656366"/>
    <lineage>
        <taxon>Bacteria</taxon>
        <taxon>Bacillati</taxon>
        <taxon>Actinomycetota</taxon>
        <taxon>Actinomycetes</taxon>
        <taxon>Micrococcales</taxon>
        <taxon>Micrococcaceae</taxon>
        <taxon>Arthrobacter</taxon>
    </lineage>
</organism>
<evidence type="ECO:0000313" key="5">
    <source>
        <dbReference type="Proteomes" id="UP000182725"/>
    </source>
</evidence>
<dbReference type="CDD" id="cd04301">
    <property type="entry name" value="NAT_SF"/>
    <property type="match status" value="1"/>
</dbReference>
<dbReference type="GO" id="GO:0016747">
    <property type="term" value="F:acyltransferase activity, transferring groups other than amino-acyl groups"/>
    <property type="evidence" value="ECO:0007669"/>
    <property type="project" value="InterPro"/>
</dbReference>
<dbReference type="InterPro" id="IPR000182">
    <property type="entry name" value="GNAT_dom"/>
</dbReference>
<name>A0A1H5PDA4_9MICC</name>
<dbReference type="InterPro" id="IPR016181">
    <property type="entry name" value="Acyl_CoA_acyltransferase"/>
</dbReference>
<dbReference type="AlphaFoldDB" id="A0A1H5PDA4"/>
<evidence type="ECO:0000256" key="2">
    <source>
        <dbReference type="ARBA" id="ARBA00023315"/>
    </source>
</evidence>
<dbReference type="PANTHER" id="PTHR43072:SF23">
    <property type="entry name" value="UPF0039 PROTEIN C11D3.02C"/>
    <property type="match status" value="1"/>
</dbReference>
<dbReference type="PANTHER" id="PTHR43072">
    <property type="entry name" value="N-ACETYLTRANSFERASE"/>
    <property type="match status" value="1"/>
</dbReference>
<dbReference type="Proteomes" id="UP000182725">
    <property type="component" value="Unassembled WGS sequence"/>
</dbReference>
<keyword evidence="1 4" id="KW-0808">Transferase</keyword>